<keyword evidence="1" id="KW-1133">Transmembrane helix</keyword>
<evidence type="ECO:0000256" key="1">
    <source>
        <dbReference type="SAM" id="Phobius"/>
    </source>
</evidence>
<name>A0A1D8GBH0_9FIRM</name>
<proteinExistence type="predicted"/>
<keyword evidence="1" id="KW-0472">Membrane</keyword>
<dbReference type="OrthoDB" id="1954766at2"/>
<feature type="transmembrane region" description="Helical" evidence="1">
    <location>
        <begin position="37"/>
        <end position="55"/>
    </location>
</feature>
<dbReference type="AlphaFoldDB" id="A0A1D8GBH0"/>
<protein>
    <submittedName>
        <fullName evidence="2">Uncharacterized protein</fullName>
    </submittedName>
</protein>
<evidence type="ECO:0000313" key="3">
    <source>
        <dbReference type="Proteomes" id="UP000095743"/>
    </source>
</evidence>
<evidence type="ECO:0000313" key="2">
    <source>
        <dbReference type="EMBL" id="AOT68255.1"/>
    </source>
</evidence>
<organism evidence="2 3">
    <name type="scientific">Geosporobacter ferrireducens</name>
    <dbReference type="NCBI Taxonomy" id="1424294"/>
    <lineage>
        <taxon>Bacteria</taxon>
        <taxon>Bacillati</taxon>
        <taxon>Bacillota</taxon>
        <taxon>Clostridia</taxon>
        <taxon>Peptostreptococcales</taxon>
        <taxon>Thermotaleaceae</taxon>
        <taxon>Geosporobacter</taxon>
    </lineage>
</organism>
<dbReference type="EMBL" id="CP017269">
    <property type="protein sequence ID" value="AOT68255.1"/>
    <property type="molecule type" value="Genomic_DNA"/>
</dbReference>
<keyword evidence="1" id="KW-0812">Transmembrane</keyword>
<reference evidence="2 3" key="1">
    <citation type="submission" date="2016-09" db="EMBL/GenBank/DDBJ databases">
        <title>Genomic analysis reveals versatility of anaerobic energy metabolism of Geosporobacter ferrireducens IRF9 of phylum Firmicutes.</title>
        <authorList>
            <person name="Kim S.-J."/>
        </authorList>
    </citation>
    <scope>NUCLEOTIDE SEQUENCE [LARGE SCALE GENOMIC DNA]</scope>
    <source>
        <strain evidence="2 3">IRF9</strain>
    </source>
</reference>
<dbReference type="KEGG" id="gfe:Gferi_00830"/>
<dbReference type="Proteomes" id="UP000095743">
    <property type="component" value="Chromosome"/>
</dbReference>
<accession>A0A1D8GBH0</accession>
<gene>
    <name evidence="2" type="ORF">Gferi_00830</name>
</gene>
<feature type="transmembrane region" description="Helical" evidence="1">
    <location>
        <begin position="7"/>
        <end position="25"/>
    </location>
</feature>
<dbReference type="RefSeq" id="WP_069973808.1">
    <property type="nucleotide sequence ID" value="NZ_CP017269.1"/>
</dbReference>
<sequence>MKSLKSIPYYLLVFSIFISTLIAAFHNISFISYIKRSLLFVILIFIASLVISKTLQKSKSTEEAKPTIELTVPAEQITLDYGVENSSEEDYMATEEEGDFAPMDFREYKEKNEE</sequence>
<keyword evidence="3" id="KW-1185">Reference proteome</keyword>
<dbReference type="STRING" id="1424294.Gferi_00830"/>